<dbReference type="EMBL" id="JAAIUW010000004">
    <property type="protein sequence ID" value="KAF7834744.1"/>
    <property type="molecule type" value="Genomic_DNA"/>
</dbReference>
<organism evidence="1 2">
    <name type="scientific">Senna tora</name>
    <dbReference type="NCBI Taxonomy" id="362788"/>
    <lineage>
        <taxon>Eukaryota</taxon>
        <taxon>Viridiplantae</taxon>
        <taxon>Streptophyta</taxon>
        <taxon>Embryophyta</taxon>
        <taxon>Tracheophyta</taxon>
        <taxon>Spermatophyta</taxon>
        <taxon>Magnoliopsida</taxon>
        <taxon>eudicotyledons</taxon>
        <taxon>Gunneridae</taxon>
        <taxon>Pentapetalae</taxon>
        <taxon>rosids</taxon>
        <taxon>fabids</taxon>
        <taxon>Fabales</taxon>
        <taxon>Fabaceae</taxon>
        <taxon>Caesalpinioideae</taxon>
        <taxon>Cassia clade</taxon>
        <taxon>Senna</taxon>
    </lineage>
</organism>
<accession>A0A834WY74</accession>
<sequence>MPFHTGLVIWSYDIHSTPSVQPNAFMGGVVMMLGALQGTTRKAVHLTLRFQKVQEKKDSQSPSLQPRGVPHPEGCTLACFQTPSSPSHCVSLMIVVVLAGATLEDWASLVSPGHGANNPLPRWDGTSIHGCKEDGVVGTPRNSTTFDRGEPYSACRATIPAGCRVPPPQIHPGLHSSALLCKSSRSQEFCNLVQCRLHQCHDWKIADPLQDAVDAFGGVFRHVDMQKTLWPSGGCQPVPGLSRAASNPSPQLDIKHTLISFVTCSRSLNKNHDHANSVSPSTSANATGTMFLFSSYFIAINSECLYLPYKNNDAAVPGMACCIASIQPINLSYEATQLPYTWATAFCFPRHAFLYEMVKPRAFFTVSTTSDMGMSDFFCNQVCYYPHYHVRIELRVVLRDCGGCTAVGAAVSGNHPQLKVHPVTCSNPPSATRGMLQTLALDEFFS</sequence>
<evidence type="ECO:0000313" key="1">
    <source>
        <dbReference type="EMBL" id="KAF7834744.1"/>
    </source>
</evidence>
<dbReference type="Proteomes" id="UP000634136">
    <property type="component" value="Unassembled WGS sequence"/>
</dbReference>
<comment type="caution">
    <text evidence="1">The sequence shown here is derived from an EMBL/GenBank/DDBJ whole genome shotgun (WGS) entry which is preliminary data.</text>
</comment>
<keyword evidence="2" id="KW-1185">Reference proteome</keyword>
<gene>
    <name evidence="1" type="ORF">G2W53_009603</name>
</gene>
<proteinExistence type="predicted"/>
<name>A0A834WY74_9FABA</name>
<reference evidence="1" key="1">
    <citation type="submission" date="2020-09" db="EMBL/GenBank/DDBJ databases">
        <title>Genome-Enabled Discovery of Anthraquinone Biosynthesis in Senna tora.</title>
        <authorList>
            <person name="Kang S.-H."/>
            <person name="Pandey R.P."/>
            <person name="Lee C.-M."/>
            <person name="Sim J.-S."/>
            <person name="Jeong J.-T."/>
            <person name="Choi B.-S."/>
            <person name="Jung M."/>
            <person name="Ginzburg D."/>
            <person name="Zhao K."/>
            <person name="Won S.Y."/>
            <person name="Oh T.-J."/>
            <person name="Yu Y."/>
            <person name="Kim N.-H."/>
            <person name="Lee O.R."/>
            <person name="Lee T.-H."/>
            <person name="Bashyal P."/>
            <person name="Kim T.-S."/>
            <person name="Lee W.-H."/>
            <person name="Kawkins C."/>
            <person name="Kim C.-K."/>
            <person name="Kim J.S."/>
            <person name="Ahn B.O."/>
            <person name="Rhee S.Y."/>
            <person name="Sohng J.K."/>
        </authorList>
    </citation>
    <scope>NUCLEOTIDE SEQUENCE</scope>
    <source>
        <tissue evidence="1">Leaf</tissue>
    </source>
</reference>
<dbReference type="AlphaFoldDB" id="A0A834WY74"/>
<evidence type="ECO:0000313" key="2">
    <source>
        <dbReference type="Proteomes" id="UP000634136"/>
    </source>
</evidence>
<protein>
    <submittedName>
        <fullName evidence="1">Uncharacterized protein</fullName>
    </submittedName>
</protein>